<feature type="region of interest" description="Disordered" evidence="5">
    <location>
        <begin position="1"/>
        <end position="58"/>
    </location>
</feature>
<comment type="caution">
    <text evidence="6">The sequence shown here is derived from an EMBL/GenBank/DDBJ whole genome shotgun (WGS) entry which is preliminary data.</text>
</comment>
<keyword evidence="3" id="KW-1133">Transmembrane helix</keyword>
<accession>A0ABR2YRA6</accession>
<dbReference type="EMBL" id="JALJOT010000006">
    <property type="protein sequence ID" value="KAK9909432.1"/>
    <property type="molecule type" value="Genomic_DNA"/>
</dbReference>
<dbReference type="Pfam" id="PF02466">
    <property type="entry name" value="Tim17"/>
    <property type="match status" value="1"/>
</dbReference>
<dbReference type="PANTHER" id="PTHR15371">
    <property type="entry name" value="TIM23"/>
    <property type="match status" value="1"/>
</dbReference>
<keyword evidence="4" id="KW-0472">Membrane</keyword>
<dbReference type="PANTHER" id="PTHR15371:SF0">
    <property type="entry name" value="SD19278P"/>
    <property type="match status" value="1"/>
</dbReference>
<organism evidence="6 7">
    <name type="scientific">Coccomyxa subellipsoidea</name>
    <dbReference type="NCBI Taxonomy" id="248742"/>
    <lineage>
        <taxon>Eukaryota</taxon>
        <taxon>Viridiplantae</taxon>
        <taxon>Chlorophyta</taxon>
        <taxon>core chlorophytes</taxon>
        <taxon>Trebouxiophyceae</taxon>
        <taxon>Trebouxiophyceae incertae sedis</taxon>
        <taxon>Coccomyxaceae</taxon>
        <taxon>Coccomyxa</taxon>
    </lineage>
</organism>
<evidence type="ECO:0000256" key="5">
    <source>
        <dbReference type="SAM" id="MobiDB-lite"/>
    </source>
</evidence>
<keyword evidence="2" id="KW-0812">Transmembrane</keyword>
<evidence type="ECO:0008006" key="8">
    <source>
        <dbReference type="Google" id="ProtNLM"/>
    </source>
</evidence>
<feature type="compositionally biased region" description="Polar residues" evidence="5">
    <location>
        <begin position="30"/>
        <end position="40"/>
    </location>
</feature>
<dbReference type="InterPro" id="IPR045238">
    <property type="entry name" value="Tim23-like"/>
</dbReference>
<name>A0ABR2YRA6_9CHLO</name>
<evidence type="ECO:0000256" key="1">
    <source>
        <dbReference type="ARBA" id="ARBA00004141"/>
    </source>
</evidence>
<evidence type="ECO:0000256" key="2">
    <source>
        <dbReference type="ARBA" id="ARBA00022692"/>
    </source>
</evidence>
<gene>
    <name evidence="6" type="ORF">WJX75_002221</name>
</gene>
<reference evidence="6 7" key="1">
    <citation type="journal article" date="2024" name="Nat. Commun.">
        <title>Phylogenomics reveals the evolutionary origins of lichenization in chlorophyte algae.</title>
        <authorList>
            <person name="Puginier C."/>
            <person name="Libourel C."/>
            <person name="Otte J."/>
            <person name="Skaloud P."/>
            <person name="Haon M."/>
            <person name="Grisel S."/>
            <person name="Petersen M."/>
            <person name="Berrin J.G."/>
            <person name="Delaux P.M."/>
            <person name="Dal Grande F."/>
            <person name="Keller J."/>
        </authorList>
    </citation>
    <scope>NUCLEOTIDE SEQUENCE [LARGE SCALE GENOMIC DNA]</scope>
    <source>
        <strain evidence="6 7">SAG 216-7</strain>
    </source>
</reference>
<protein>
    <recommendedName>
        <fullName evidence="8">Tim17-domain-containing protein</fullName>
    </recommendedName>
</protein>
<sequence length="237" mass="24845">MGLLDAFRSPRPAEKEPEEAGSLGGDSLPDSVSTSTSELLSNHEVHGPPGGLDLNNTDRLYNPYEGLSTAIDSRGGLPRNLYKLPKQPEFLFAEEAAVHKRSWSENLTYYTGVGYLSGATLGGGQGLMTAVRTKPELGIDTTRLRINRVLNLSGKTGRSAGNALGCLGLFYASTESGLDYLNDGRLPDLCASLGAGFLSGALFRSTRGIKAAAIAGAVGTLAATTLVAARNTIDKNL</sequence>
<comment type="subcellular location">
    <subcellularLocation>
        <location evidence="1">Membrane</location>
        <topology evidence="1">Multi-pass membrane protein</topology>
    </subcellularLocation>
</comment>
<evidence type="ECO:0000313" key="7">
    <source>
        <dbReference type="Proteomes" id="UP001491310"/>
    </source>
</evidence>
<evidence type="ECO:0000313" key="6">
    <source>
        <dbReference type="EMBL" id="KAK9909432.1"/>
    </source>
</evidence>
<proteinExistence type="predicted"/>
<keyword evidence="7" id="KW-1185">Reference proteome</keyword>
<evidence type="ECO:0000256" key="4">
    <source>
        <dbReference type="ARBA" id="ARBA00023136"/>
    </source>
</evidence>
<dbReference type="Proteomes" id="UP001491310">
    <property type="component" value="Unassembled WGS sequence"/>
</dbReference>
<evidence type="ECO:0000256" key="3">
    <source>
        <dbReference type="ARBA" id="ARBA00022989"/>
    </source>
</evidence>